<evidence type="ECO:0000313" key="4">
    <source>
        <dbReference type="Proteomes" id="UP001596514"/>
    </source>
</evidence>
<feature type="region of interest" description="Disordered" evidence="1">
    <location>
        <begin position="132"/>
        <end position="168"/>
    </location>
</feature>
<sequence length="168" mass="17250">MEQVPATREPSETVVTVAVNAVLVMLGLLMGVLGGFEHSWYIRPVPVSALVCVALLFAITYGAGRMTRGKAAALSFAMGWALITMIWITGRPEGDLVIANDLSGYVYLYGGLAAVAVGVLLAPPAAQGGSWPLTQHGYGPRPQPSPASPGPQAPPGQGPPGPQPPPGT</sequence>
<keyword evidence="4" id="KW-1185">Reference proteome</keyword>
<feature type="transmembrane region" description="Helical" evidence="2">
    <location>
        <begin position="102"/>
        <end position="122"/>
    </location>
</feature>
<accession>A0ABW2TD20</accession>
<feature type="compositionally biased region" description="Pro residues" evidence="1">
    <location>
        <begin position="141"/>
        <end position="168"/>
    </location>
</feature>
<dbReference type="EMBL" id="JBHTEE010000001">
    <property type="protein sequence ID" value="MFC7605983.1"/>
    <property type="molecule type" value="Genomic_DNA"/>
</dbReference>
<feature type="transmembrane region" description="Helical" evidence="2">
    <location>
        <begin position="45"/>
        <end position="64"/>
    </location>
</feature>
<dbReference type="Pfam" id="PF19608">
    <property type="entry name" value="DUF6113"/>
    <property type="match status" value="1"/>
</dbReference>
<organism evidence="3 4">
    <name type="scientific">Streptosporangium amethystogenes subsp. fukuiense</name>
    <dbReference type="NCBI Taxonomy" id="698418"/>
    <lineage>
        <taxon>Bacteria</taxon>
        <taxon>Bacillati</taxon>
        <taxon>Actinomycetota</taxon>
        <taxon>Actinomycetes</taxon>
        <taxon>Streptosporangiales</taxon>
        <taxon>Streptosporangiaceae</taxon>
        <taxon>Streptosporangium</taxon>
    </lineage>
</organism>
<protein>
    <submittedName>
        <fullName evidence="3">DUF6113 family protein</fullName>
    </submittedName>
</protein>
<name>A0ABW2TD20_9ACTN</name>
<keyword evidence="2" id="KW-1133">Transmembrane helix</keyword>
<proteinExistence type="predicted"/>
<dbReference type="InterPro" id="IPR046095">
    <property type="entry name" value="DUF6113"/>
</dbReference>
<keyword evidence="2" id="KW-0812">Transmembrane</keyword>
<keyword evidence="2" id="KW-0472">Membrane</keyword>
<evidence type="ECO:0000313" key="3">
    <source>
        <dbReference type="EMBL" id="MFC7605983.1"/>
    </source>
</evidence>
<evidence type="ECO:0000256" key="1">
    <source>
        <dbReference type="SAM" id="MobiDB-lite"/>
    </source>
</evidence>
<feature type="transmembrane region" description="Helical" evidence="2">
    <location>
        <begin position="12"/>
        <end position="33"/>
    </location>
</feature>
<reference evidence="4" key="1">
    <citation type="journal article" date="2019" name="Int. J. Syst. Evol. Microbiol.">
        <title>The Global Catalogue of Microorganisms (GCM) 10K type strain sequencing project: providing services to taxonomists for standard genome sequencing and annotation.</title>
        <authorList>
            <consortium name="The Broad Institute Genomics Platform"/>
            <consortium name="The Broad Institute Genome Sequencing Center for Infectious Disease"/>
            <person name="Wu L."/>
            <person name="Ma J."/>
        </authorList>
    </citation>
    <scope>NUCLEOTIDE SEQUENCE [LARGE SCALE GENOMIC DNA]</scope>
    <source>
        <strain evidence="4">JCM 10083</strain>
    </source>
</reference>
<feature type="transmembrane region" description="Helical" evidence="2">
    <location>
        <begin position="71"/>
        <end position="90"/>
    </location>
</feature>
<comment type="caution">
    <text evidence="3">The sequence shown here is derived from an EMBL/GenBank/DDBJ whole genome shotgun (WGS) entry which is preliminary data.</text>
</comment>
<dbReference type="RefSeq" id="WP_386273484.1">
    <property type="nucleotide sequence ID" value="NZ_JBHSIJ010000002.1"/>
</dbReference>
<evidence type="ECO:0000256" key="2">
    <source>
        <dbReference type="SAM" id="Phobius"/>
    </source>
</evidence>
<gene>
    <name evidence="3" type="ORF">ACFQVD_38365</name>
</gene>
<dbReference type="Proteomes" id="UP001596514">
    <property type="component" value="Unassembled WGS sequence"/>
</dbReference>